<reference evidence="2" key="1">
    <citation type="journal article" date="2022" name="bioRxiv">
        <title>Sequencing and chromosome-scale assembly of the giantPleurodeles waltlgenome.</title>
        <authorList>
            <person name="Brown T."/>
            <person name="Elewa A."/>
            <person name="Iarovenko S."/>
            <person name="Subramanian E."/>
            <person name="Araus A.J."/>
            <person name="Petzold A."/>
            <person name="Susuki M."/>
            <person name="Suzuki K.-i.T."/>
            <person name="Hayashi T."/>
            <person name="Toyoda A."/>
            <person name="Oliveira C."/>
            <person name="Osipova E."/>
            <person name="Leigh N.D."/>
            <person name="Simon A."/>
            <person name="Yun M.H."/>
        </authorList>
    </citation>
    <scope>NUCLEOTIDE SEQUENCE</scope>
    <source>
        <strain evidence="2">20211129_DDA</strain>
        <tissue evidence="2">Liver</tissue>
    </source>
</reference>
<proteinExistence type="predicted"/>
<dbReference type="AlphaFoldDB" id="A0AAV7SJW4"/>
<gene>
    <name evidence="2" type="ORF">NDU88_004820</name>
</gene>
<evidence type="ECO:0000313" key="3">
    <source>
        <dbReference type="Proteomes" id="UP001066276"/>
    </source>
</evidence>
<comment type="caution">
    <text evidence="2">The sequence shown here is derived from an EMBL/GenBank/DDBJ whole genome shotgun (WGS) entry which is preliminary data.</text>
</comment>
<evidence type="ECO:0000256" key="1">
    <source>
        <dbReference type="SAM" id="MobiDB-lite"/>
    </source>
</evidence>
<feature type="region of interest" description="Disordered" evidence="1">
    <location>
        <begin position="53"/>
        <end position="264"/>
    </location>
</feature>
<evidence type="ECO:0000313" key="2">
    <source>
        <dbReference type="EMBL" id="KAJ1164380.1"/>
    </source>
</evidence>
<keyword evidence="3" id="KW-1185">Reference proteome</keyword>
<organism evidence="2 3">
    <name type="scientific">Pleurodeles waltl</name>
    <name type="common">Iberian ribbed newt</name>
    <dbReference type="NCBI Taxonomy" id="8319"/>
    <lineage>
        <taxon>Eukaryota</taxon>
        <taxon>Metazoa</taxon>
        <taxon>Chordata</taxon>
        <taxon>Craniata</taxon>
        <taxon>Vertebrata</taxon>
        <taxon>Euteleostomi</taxon>
        <taxon>Amphibia</taxon>
        <taxon>Batrachia</taxon>
        <taxon>Caudata</taxon>
        <taxon>Salamandroidea</taxon>
        <taxon>Salamandridae</taxon>
        <taxon>Pleurodelinae</taxon>
        <taxon>Pleurodeles</taxon>
    </lineage>
</organism>
<dbReference type="EMBL" id="JANPWB010000008">
    <property type="protein sequence ID" value="KAJ1164380.1"/>
    <property type="molecule type" value="Genomic_DNA"/>
</dbReference>
<sequence>MDVSEAECLRAAVALLEKAGRMDLLRREALPALRPAQKAAHGVAAAVMACSPPRSGAKLSQEENGEEYDPRIPVDSKWPTILDWSASESEGEQAEARQEERGGVPPSHSVRRGPPRRVYGGPGSVGPEQASGGGPRFFTARDFVFSGTPDRTGQGECREEEEPGELWAARLPWSEGQAEPRAAGRSPSPGWLAERRMTADAPGKRCGGRGRAPAGAPASWERRPGPAGVHAGVRKKAAVKTALGEGPQRAQEGLGAWHGPMVCG</sequence>
<name>A0AAV7SJW4_PLEWA</name>
<dbReference type="Proteomes" id="UP001066276">
    <property type="component" value="Chromosome 4_2"/>
</dbReference>
<protein>
    <submittedName>
        <fullName evidence="2">Uncharacterized protein</fullName>
    </submittedName>
</protein>
<accession>A0AAV7SJW4</accession>